<keyword evidence="3" id="KW-1003">Cell membrane</keyword>
<comment type="subcellular location">
    <subcellularLocation>
        <location evidence="1">Cell membrane</location>
        <topology evidence="1">Single-pass membrane protein</topology>
    </subcellularLocation>
    <subcellularLocation>
        <location evidence="7">Cell membrane</location>
        <topology evidence="7">Single-pass type II membrane protein</topology>
    </subcellularLocation>
</comment>
<comment type="similarity">
    <text evidence="2 7">Belongs to the ExbD/TolR family.</text>
</comment>
<keyword evidence="5" id="KW-1133">Transmembrane helix</keyword>
<dbReference type="PANTHER" id="PTHR30558">
    <property type="entry name" value="EXBD MEMBRANE COMPONENT OF PMF-DRIVEN MACROMOLECULE IMPORT SYSTEM"/>
    <property type="match status" value="1"/>
</dbReference>
<evidence type="ECO:0000256" key="3">
    <source>
        <dbReference type="ARBA" id="ARBA00022475"/>
    </source>
</evidence>
<gene>
    <name evidence="8" type="ORF">HCR_07280</name>
</gene>
<protein>
    <submittedName>
        <fullName evidence="8">Biopolymer transport protein ExbD</fullName>
    </submittedName>
</protein>
<proteinExistence type="inferred from homology"/>
<evidence type="ECO:0000256" key="7">
    <source>
        <dbReference type="RuleBase" id="RU003879"/>
    </source>
</evidence>
<organism evidence="8 9">
    <name type="scientific">Hydrogenimonas cancrithermarum</name>
    <dbReference type="NCBI Taxonomy" id="2993563"/>
    <lineage>
        <taxon>Bacteria</taxon>
        <taxon>Pseudomonadati</taxon>
        <taxon>Campylobacterota</taxon>
        <taxon>Epsilonproteobacteria</taxon>
        <taxon>Campylobacterales</taxon>
        <taxon>Hydrogenimonadaceae</taxon>
        <taxon>Hydrogenimonas</taxon>
    </lineage>
</organism>
<sequence>MMRRRESLTLDMTPLVDVVFLLLIFFLVTSVFKKDELALLLNLPEGKEGGKMVKKKEAIIEMNRDSLAFNDHTVDFKKLDEELSRIEEKSLPVIVRIDKKVEYEQIIKLFDLLKKHGLNNLALVEKAAQ</sequence>
<evidence type="ECO:0000256" key="2">
    <source>
        <dbReference type="ARBA" id="ARBA00005811"/>
    </source>
</evidence>
<evidence type="ECO:0000256" key="4">
    <source>
        <dbReference type="ARBA" id="ARBA00022692"/>
    </source>
</evidence>
<reference evidence="8 9" key="1">
    <citation type="submission" date="2023-03" db="EMBL/GenBank/DDBJ databases">
        <title>Description of Hydrogenimonas sp. ISO32.</title>
        <authorList>
            <person name="Mino S."/>
            <person name="Fukazawa S."/>
            <person name="Sawabe T."/>
        </authorList>
    </citation>
    <scope>NUCLEOTIDE SEQUENCE [LARGE SCALE GENOMIC DNA]</scope>
    <source>
        <strain evidence="8 9">ISO32</strain>
    </source>
</reference>
<name>A0ABN6WTT6_9BACT</name>
<evidence type="ECO:0000256" key="5">
    <source>
        <dbReference type="ARBA" id="ARBA00022989"/>
    </source>
</evidence>
<keyword evidence="7" id="KW-0813">Transport</keyword>
<keyword evidence="7" id="KW-0653">Protein transport</keyword>
<dbReference type="Pfam" id="PF02472">
    <property type="entry name" value="ExbD"/>
    <property type="match status" value="1"/>
</dbReference>
<keyword evidence="6" id="KW-0472">Membrane</keyword>
<keyword evidence="9" id="KW-1185">Reference proteome</keyword>
<dbReference type="Proteomes" id="UP001321445">
    <property type="component" value="Chromosome"/>
</dbReference>
<dbReference type="Gene3D" id="3.30.420.270">
    <property type="match status" value="1"/>
</dbReference>
<keyword evidence="4 7" id="KW-0812">Transmembrane</keyword>
<evidence type="ECO:0000313" key="9">
    <source>
        <dbReference type="Proteomes" id="UP001321445"/>
    </source>
</evidence>
<evidence type="ECO:0000256" key="1">
    <source>
        <dbReference type="ARBA" id="ARBA00004162"/>
    </source>
</evidence>
<dbReference type="PANTHER" id="PTHR30558:SF3">
    <property type="entry name" value="BIOPOLYMER TRANSPORT PROTEIN EXBD-RELATED"/>
    <property type="match status" value="1"/>
</dbReference>
<accession>A0ABN6WTT6</accession>
<dbReference type="EMBL" id="AP027370">
    <property type="protein sequence ID" value="BDY12416.1"/>
    <property type="molecule type" value="Genomic_DNA"/>
</dbReference>
<dbReference type="InterPro" id="IPR003400">
    <property type="entry name" value="ExbD"/>
</dbReference>
<evidence type="ECO:0000313" key="8">
    <source>
        <dbReference type="EMBL" id="BDY12416.1"/>
    </source>
</evidence>
<evidence type="ECO:0000256" key="6">
    <source>
        <dbReference type="ARBA" id="ARBA00023136"/>
    </source>
</evidence>